<protein>
    <submittedName>
        <fullName evidence="1">10106_t:CDS:1</fullName>
    </submittedName>
</protein>
<accession>A0ACA9PPN7</accession>
<name>A0ACA9PPN7_9GLOM</name>
<sequence length="118" mass="13970">GKSRDITTILIQWMSELKNRQLVNFPFILMDKDFIASNKPISNYSYDPIVAYQECSAIDPYWKRSNNHIMFVFCPSNLKKQVIDLVELHYNRHILLPKSNGEYYMSSQAIWEDCVKEM</sequence>
<keyword evidence="2" id="KW-1185">Reference proteome</keyword>
<proteinExistence type="predicted"/>
<organism evidence="1 2">
    <name type="scientific">Scutellospora calospora</name>
    <dbReference type="NCBI Taxonomy" id="85575"/>
    <lineage>
        <taxon>Eukaryota</taxon>
        <taxon>Fungi</taxon>
        <taxon>Fungi incertae sedis</taxon>
        <taxon>Mucoromycota</taxon>
        <taxon>Glomeromycotina</taxon>
        <taxon>Glomeromycetes</taxon>
        <taxon>Diversisporales</taxon>
        <taxon>Gigasporaceae</taxon>
        <taxon>Scutellospora</taxon>
    </lineage>
</organism>
<dbReference type="EMBL" id="CAJVPM010045583">
    <property type="protein sequence ID" value="CAG8716802.1"/>
    <property type="molecule type" value="Genomic_DNA"/>
</dbReference>
<comment type="caution">
    <text evidence="1">The sequence shown here is derived from an EMBL/GenBank/DDBJ whole genome shotgun (WGS) entry which is preliminary data.</text>
</comment>
<evidence type="ECO:0000313" key="2">
    <source>
        <dbReference type="Proteomes" id="UP000789860"/>
    </source>
</evidence>
<feature type="non-terminal residue" evidence="1">
    <location>
        <position position="118"/>
    </location>
</feature>
<evidence type="ECO:0000313" key="1">
    <source>
        <dbReference type="EMBL" id="CAG8716802.1"/>
    </source>
</evidence>
<feature type="non-terminal residue" evidence="1">
    <location>
        <position position="1"/>
    </location>
</feature>
<gene>
    <name evidence="1" type="ORF">SCALOS_LOCUS11095</name>
</gene>
<reference evidence="1" key="1">
    <citation type="submission" date="2021-06" db="EMBL/GenBank/DDBJ databases">
        <authorList>
            <person name="Kallberg Y."/>
            <person name="Tangrot J."/>
            <person name="Rosling A."/>
        </authorList>
    </citation>
    <scope>NUCLEOTIDE SEQUENCE</scope>
    <source>
        <strain evidence="1">AU212A</strain>
    </source>
</reference>
<dbReference type="Proteomes" id="UP000789860">
    <property type="component" value="Unassembled WGS sequence"/>
</dbReference>